<protein>
    <submittedName>
        <fullName evidence="3">Uncharacterized protein</fullName>
    </submittedName>
</protein>
<dbReference type="AlphaFoldDB" id="X1EWZ4"/>
<organism evidence="3">
    <name type="scientific">marine sediment metagenome</name>
    <dbReference type="NCBI Taxonomy" id="412755"/>
    <lineage>
        <taxon>unclassified sequences</taxon>
        <taxon>metagenomes</taxon>
        <taxon>ecological metagenomes</taxon>
    </lineage>
</organism>
<keyword evidence="2" id="KW-1133">Transmembrane helix</keyword>
<evidence type="ECO:0000256" key="1">
    <source>
        <dbReference type="SAM" id="MobiDB-lite"/>
    </source>
</evidence>
<keyword evidence="2" id="KW-0472">Membrane</keyword>
<keyword evidence="2" id="KW-0812">Transmembrane</keyword>
<evidence type="ECO:0000256" key="2">
    <source>
        <dbReference type="SAM" id="Phobius"/>
    </source>
</evidence>
<feature type="region of interest" description="Disordered" evidence="1">
    <location>
        <begin position="106"/>
        <end position="132"/>
    </location>
</feature>
<sequence length="132" mass="14656">ETVYVTVSDIDYPMEYSSVGQTLTVTRTFEELNLKPGDAFEFSFKAAGEGMEKGTGEIPVTAAGEGTEKGTDEIPEEEKIFPWWVVGLVGGLIALTTLVIVRVKKKPPKEKEKKETPIKKKPPKEKERKETP</sequence>
<feature type="non-terminal residue" evidence="3">
    <location>
        <position position="132"/>
    </location>
</feature>
<feature type="compositionally biased region" description="Basic and acidic residues" evidence="1">
    <location>
        <begin position="109"/>
        <end position="132"/>
    </location>
</feature>
<comment type="caution">
    <text evidence="3">The sequence shown here is derived from an EMBL/GenBank/DDBJ whole genome shotgun (WGS) entry which is preliminary data.</text>
</comment>
<feature type="non-terminal residue" evidence="3">
    <location>
        <position position="1"/>
    </location>
</feature>
<evidence type="ECO:0000313" key="3">
    <source>
        <dbReference type="EMBL" id="GAH37916.1"/>
    </source>
</evidence>
<name>X1EWZ4_9ZZZZ</name>
<proteinExistence type="predicted"/>
<dbReference type="EMBL" id="BARU01014888">
    <property type="protein sequence ID" value="GAH37916.1"/>
    <property type="molecule type" value="Genomic_DNA"/>
</dbReference>
<gene>
    <name evidence="3" type="ORF">S03H2_25987</name>
</gene>
<feature type="transmembrane region" description="Helical" evidence="2">
    <location>
        <begin position="81"/>
        <end position="101"/>
    </location>
</feature>
<feature type="region of interest" description="Disordered" evidence="1">
    <location>
        <begin position="51"/>
        <end position="74"/>
    </location>
</feature>
<accession>X1EWZ4</accession>
<reference evidence="3" key="1">
    <citation type="journal article" date="2014" name="Front. Microbiol.">
        <title>High frequency of phylogenetically diverse reductive dehalogenase-homologous genes in deep subseafloor sedimentary metagenomes.</title>
        <authorList>
            <person name="Kawai M."/>
            <person name="Futagami T."/>
            <person name="Toyoda A."/>
            <person name="Takaki Y."/>
            <person name="Nishi S."/>
            <person name="Hori S."/>
            <person name="Arai W."/>
            <person name="Tsubouchi T."/>
            <person name="Morono Y."/>
            <person name="Uchiyama I."/>
            <person name="Ito T."/>
            <person name="Fujiyama A."/>
            <person name="Inagaki F."/>
            <person name="Takami H."/>
        </authorList>
    </citation>
    <scope>NUCLEOTIDE SEQUENCE</scope>
    <source>
        <strain evidence="3">Expedition CK06-06</strain>
    </source>
</reference>